<dbReference type="InterPro" id="IPR020846">
    <property type="entry name" value="MFS_dom"/>
</dbReference>
<proteinExistence type="inferred from homology"/>
<sequence>MPDKGVSVSTGYSEQKETSGSKYVIFVVLIAAIGGSLFGYDQGVISGAISFFSVHFKLSQAQVGFVSAVLALGAMAGCLIAGWMSDHVGRKPVMIVAGLLFTLSSLTMAVSPTVTVLIIGRILSGIAIGMASTIVPLYISEVAPARIRGTLVSANQLAFAIGMTVVYIVNATIANLNPPDWNNAWGWRFMFGSGMVPAIIFFVLTPIIPESPRYLIEKGRTETAMKVLTRMNGAKSAKDEVDLISKTVQTEQKGLFSELFKPGIRFALLIALLAAAFQQLTGTIAVGYYAPIIFQKTGIGANASLIETIGIGVVKIIFVAIFMVYIDKLGRKKLLTWGAVAMAGALLALALFFSIGKFNTLMNILIVIGILAHTAFYELSWGGGAWVIMSEVFPTRIRGRAQSLCSLTMFLASFFVGQGFPIMLNGIGATWTFIIFALFCLVMAWFARNVLPETNGKTLEEIQAEFQK</sequence>
<dbReference type="Gene3D" id="1.20.1250.20">
    <property type="entry name" value="MFS general substrate transporter like domains"/>
    <property type="match status" value="1"/>
</dbReference>
<evidence type="ECO:0000256" key="8">
    <source>
        <dbReference type="ARBA" id="ARBA00023136"/>
    </source>
</evidence>
<dbReference type="Proteomes" id="UP000224056">
    <property type="component" value="Chromosome"/>
</dbReference>
<keyword evidence="7 10" id="KW-1133">Transmembrane helix</keyword>
<evidence type="ECO:0000256" key="3">
    <source>
        <dbReference type="ARBA" id="ARBA00022448"/>
    </source>
</evidence>
<keyword evidence="4" id="KW-1003">Cell membrane</keyword>
<dbReference type="NCBIfam" id="TIGR00879">
    <property type="entry name" value="SP"/>
    <property type="match status" value="1"/>
</dbReference>
<feature type="transmembrane region" description="Helical" evidence="10">
    <location>
        <begin position="23"/>
        <end position="40"/>
    </location>
</feature>
<dbReference type="FunFam" id="1.20.1250.20:FF:000218">
    <property type="entry name" value="facilitated trehalose transporter Tret1"/>
    <property type="match status" value="1"/>
</dbReference>
<keyword evidence="3 9" id="KW-0813">Transport</keyword>
<feature type="transmembrane region" description="Helical" evidence="10">
    <location>
        <begin position="309"/>
        <end position="327"/>
    </location>
</feature>
<dbReference type="InterPro" id="IPR005829">
    <property type="entry name" value="Sugar_transporter_CS"/>
</dbReference>
<accession>A0AAD0A9X3</accession>
<dbReference type="PANTHER" id="PTHR48020">
    <property type="entry name" value="PROTON MYO-INOSITOL COTRANSPORTER"/>
    <property type="match status" value="1"/>
</dbReference>
<feature type="transmembrane region" description="Helical" evidence="10">
    <location>
        <begin position="361"/>
        <end position="389"/>
    </location>
</feature>
<dbReference type="PROSITE" id="PS00216">
    <property type="entry name" value="SUGAR_TRANSPORT_1"/>
    <property type="match status" value="1"/>
</dbReference>
<evidence type="ECO:0000256" key="10">
    <source>
        <dbReference type="SAM" id="Phobius"/>
    </source>
</evidence>
<evidence type="ECO:0000256" key="2">
    <source>
        <dbReference type="ARBA" id="ARBA00010992"/>
    </source>
</evidence>
<reference evidence="12 13" key="1">
    <citation type="submission" date="2016-10" db="EMBL/GenBank/DDBJ databases">
        <title>The whole genome sequencing and assembly of B. asteroides DSM 20089 strain.</title>
        <authorList>
            <person name="Lee Y.-J."/>
            <person name="Park M.-K."/>
            <person name="Yi H."/>
            <person name="Bahn Y.-S."/>
            <person name="Kim J.F."/>
            <person name="Lee D.-W."/>
        </authorList>
    </citation>
    <scope>NUCLEOTIDE SEQUENCE [LARGE SCALE GENOMIC DNA]</scope>
    <source>
        <strain evidence="12 13">DSM 20089</strain>
    </source>
</reference>
<evidence type="ECO:0000256" key="6">
    <source>
        <dbReference type="ARBA" id="ARBA00022692"/>
    </source>
</evidence>
<feature type="transmembrane region" description="Helical" evidence="10">
    <location>
        <begin position="151"/>
        <end position="173"/>
    </location>
</feature>
<feature type="transmembrane region" description="Helical" evidence="10">
    <location>
        <begin position="401"/>
        <end position="420"/>
    </location>
</feature>
<organism evidence="12 13">
    <name type="scientific">Bifidobacterium asteroides DSM 20089</name>
    <dbReference type="NCBI Taxonomy" id="1437594"/>
    <lineage>
        <taxon>Bacteria</taxon>
        <taxon>Bacillati</taxon>
        <taxon>Actinomycetota</taxon>
        <taxon>Actinomycetes</taxon>
        <taxon>Bifidobacteriales</taxon>
        <taxon>Bifidobacteriaceae</taxon>
        <taxon>Bifidobacterium</taxon>
    </lineage>
</organism>
<dbReference type="InterPro" id="IPR036259">
    <property type="entry name" value="MFS_trans_sf"/>
</dbReference>
<feature type="transmembrane region" description="Helical" evidence="10">
    <location>
        <begin position="334"/>
        <end position="355"/>
    </location>
</feature>
<comment type="subcellular location">
    <subcellularLocation>
        <location evidence="1">Cell membrane</location>
        <topology evidence="1">Multi-pass membrane protein</topology>
    </subcellularLocation>
</comment>
<dbReference type="GO" id="GO:0005886">
    <property type="term" value="C:plasma membrane"/>
    <property type="evidence" value="ECO:0007669"/>
    <property type="project" value="UniProtKB-SubCell"/>
</dbReference>
<feature type="transmembrane region" description="Helical" evidence="10">
    <location>
        <begin position="185"/>
        <end position="208"/>
    </location>
</feature>
<dbReference type="InterPro" id="IPR003663">
    <property type="entry name" value="Sugar/inositol_transpt"/>
</dbReference>
<evidence type="ECO:0000256" key="7">
    <source>
        <dbReference type="ARBA" id="ARBA00022989"/>
    </source>
</evidence>
<dbReference type="PROSITE" id="PS00217">
    <property type="entry name" value="SUGAR_TRANSPORT_2"/>
    <property type="match status" value="1"/>
</dbReference>
<dbReference type="EMBL" id="CP017696">
    <property type="protein sequence ID" value="ATO40841.1"/>
    <property type="molecule type" value="Genomic_DNA"/>
</dbReference>
<dbReference type="InterPro" id="IPR050814">
    <property type="entry name" value="Myo-inositol_Transporter"/>
</dbReference>
<feature type="transmembrane region" description="Helical" evidence="10">
    <location>
        <begin position="266"/>
        <end position="289"/>
    </location>
</feature>
<comment type="similarity">
    <text evidence="2 9">Belongs to the major facilitator superfamily. Sugar transporter (TC 2.A.1.1) family.</text>
</comment>
<evidence type="ECO:0000256" key="5">
    <source>
        <dbReference type="ARBA" id="ARBA00022597"/>
    </source>
</evidence>
<feature type="transmembrane region" description="Helical" evidence="10">
    <location>
        <begin position="116"/>
        <end position="139"/>
    </location>
</feature>
<evidence type="ECO:0000256" key="9">
    <source>
        <dbReference type="RuleBase" id="RU003346"/>
    </source>
</evidence>
<keyword evidence="8 10" id="KW-0472">Membrane</keyword>
<dbReference type="GO" id="GO:0022857">
    <property type="term" value="F:transmembrane transporter activity"/>
    <property type="evidence" value="ECO:0007669"/>
    <property type="project" value="InterPro"/>
</dbReference>
<dbReference type="SUPFAM" id="SSF103473">
    <property type="entry name" value="MFS general substrate transporter"/>
    <property type="match status" value="1"/>
</dbReference>
<keyword evidence="5" id="KW-0762">Sugar transport</keyword>
<evidence type="ECO:0000313" key="13">
    <source>
        <dbReference type="Proteomes" id="UP000224056"/>
    </source>
</evidence>
<dbReference type="InterPro" id="IPR005828">
    <property type="entry name" value="MFS_sugar_transport-like"/>
</dbReference>
<feature type="transmembrane region" description="Helical" evidence="10">
    <location>
        <begin position="60"/>
        <end position="81"/>
    </location>
</feature>
<dbReference type="PRINTS" id="PR00171">
    <property type="entry name" value="SUGRTRNSPORT"/>
</dbReference>
<keyword evidence="6 10" id="KW-0812">Transmembrane</keyword>
<evidence type="ECO:0000259" key="11">
    <source>
        <dbReference type="PROSITE" id="PS50850"/>
    </source>
</evidence>
<name>A0AAD0A9X3_9BIFI</name>
<feature type="transmembrane region" description="Helical" evidence="10">
    <location>
        <begin position="93"/>
        <end position="110"/>
    </location>
</feature>
<feature type="domain" description="Major facilitator superfamily (MFS) profile" evidence="11">
    <location>
        <begin position="27"/>
        <end position="455"/>
    </location>
</feature>
<evidence type="ECO:0000256" key="1">
    <source>
        <dbReference type="ARBA" id="ARBA00004651"/>
    </source>
</evidence>
<feature type="transmembrane region" description="Helical" evidence="10">
    <location>
        <begin position="426"/>
        <end position="447"/>
    </location>
</feature>
<gene>
    <name evidence="12" type="ORF">BA20089_00580</name>
</gene>
<evidence type="ECO:0000313" key="12">
    <source>
        <dbReference type="EMBL" id="ATO40841.1"/>
    </source>
</evidence>
<dbReference type="Pfam" id="PF00083">
    <property type="entry name" value="Sugar_tr"/>
    <property type="match status" value="1"/>
</dbReference>
<dbReference type="AlphaFoldDB" id="A0AAD0A9X3"/>
<dbReference type="PANTHER" id="PTHR48020:SF12">
    <property type="entry name" value="PROTON MYO-INOSITOL COTRANSPORTER"/>
    <property type="match status" value="1"/>
</dbReference>
<evidence type="ECO:0000256" key="4">
    <source>
        <dbReference type="ARBA" id="ARBA00022475"/>
    </source>
</evidence>
<protein>
    <submittedName>
        <fullName evidence="12">MFS transporter</fullName>
    </submittedName>
</protein>
<dbReference type="PROSITE" id="PS50850">
    <property type="entry name" value="MFS"/>
    <property type="match status" value="1"/>
</dbReference>